<dbReference type="Gene3D" id="3.30.428.10">
    <property type="entry name" value="HIT-like"/>
    <property type="match status" value="1"/>
</dbReference>
<keyword evidence="2" id="KW-1185">Reference proteome</keyword>
<evidence type="ECO:0000313" key="2">
    <source>
        <dbReference type="Proteomes" id="UP001595816"/>
    </source>
</evidence>
<reference evidence="2" key="1">
    <citation type="journal article" date="2019" name="Int. J. Syst. Evol. Microbiol.">
        <title>The Global Catalogue of Microorganisms (GCM) 10K type strain sequencing project: providing services to taxonomists for standard genome sequencing and annotation.</title>
        <authorList>
            <consortium name="The Broad Institute Genomics Platform"/>
            <consortium name="The Broad Institute Genome Sequencing Center for Infectious Disease"/>
            <person name="Wu L."/>
            <person name="Ma J."/>
        </authorList>
    </citation>
    <scope>NUCLEOTIDE SEQUENCE [LARGE SCALE GENOMIC DNA]</scope>
    <source>
        <strain evidence="2">CGMCC 4.7289</strain>
    </source>
</reference>
<dbReference type="EMBL" id="JBHSAY010000015">
    <property type="protein sequence ID" value="MFC4134318.1"/>
    <property type="molecule type" value="Genomic_DNA"/>
</dbReference>
<keyword evidence="1" id="KW-0378">Hydrolase</keyword>
<comment type="caution">
    <text evidence="1">The sequence shown here is derived from an EMBL/GenBank/DDBJ whole genome shotgun (WGS) entry which is preliminary data.</text>
</comment>
<accession>A0ABV8LV51</accession>
<name>A0ABV8LV51_9ACTN</name>
<dbReference type="GO" id="GO:0016787">
    <property type="term" value="F:hydrolase activity"/>
    <property type="evidence" value="ECO:0007669"/>
    <property type="project" value="UniProtKB-KW"/>
</dbReference>
<dbReference type="RefSeq" id="WP_253761515.1">
    <property type="nucleotide sequence ID" value="NZ_JAMZDZ010000001.1"/>
</dbReference>
<dbReference type="InterPro" id="IPR036265">
    <property type="entry name" value="HIT-like_sf"/>
</dbReference>
<protein>
    <submittedName>
        <fullName evidence="1">Diadenosine tetraphosphate hydrolase</fullName>
    </submittedName>
</protein>
<organism evidence="1 2">
    <name type="scientific">Hamadaea flava</name>
    <dbReference type="NCBI Taxonomy" id="1742688"/>
    <lineage>
        <taxon>Bacteria</taxon>
        <taxon>Bacillati</taxon>
        <taxon>Actinomycetota</taxon>
        <taxon>Actinomycetes</taxon>
        <taxon>Micromonosporales</taxon>
        <taxon>Micromonosporaceae</taxon>
        <taxon>Hamadaea</taxon>
    </lineage>
</organism>
<evidence type="ECO:0000313" key="1">
    <source>
        <dbReference type="EMBL" id="MFC4134318.1"/>
    </source>
</evidence>
<gene>
    <name evidence="1" type="ORF">ACFOZ4_27220</name>
</gene>
<dbReference type="Proteomes" id="UP001595816">
    <property type="component" value="Unassembled WGS sequence"/>
</dbReference>
<proteinExistence type="predicted"/>
<sequence length="175" mass="19816">MGRHSSTPADELSVDWRSDRVGSARRGENPMVMAKVPSGYVVFGDTQQLPGYCVLLSDVDDTDHLTDLTGAQRTQFLEDMALLGDAVFAVCGGRDPAFRRLNYEILGNSLHHLHAHVHARYAWEPAEFRKGPVWRYAYEDRFAEQHDPLSSPEAEELDELRTAITAELHRLLKQR</sequence>
<dbReference type="SUPFAM" id="SSF54197">
    <property type="entry name" value="HIT-like"/>
    <property type="match status" value="1"/>
</dbReference>